<dbReference type="Proteomes" id="UP000749559">
    <property type="component" value="Unassembled WGS sequence"/>
</dbReference>
<dbReference type="OrthoDB" id="426438at2759"/>
<evidence type="ECO:0000256" key="1">
    <source>
        <dbReference type="ARBA" id="ARBA00004272"/>
    </source>
</evidence>
<dbReference type="GO" id="GO:0060170">
    <property type="term" value="C:ciliary membrane"/>
    <property type="evidence" value="ECO:0007669"/>
    <property type="project" value="UniProtKB-SubCell"/>
</dbReference>
<keyword evidence="5" id="KW-0812">Transmembrane</keyword>
<gene>
    <name evidence="12" type="ORF">OFUS_LOCUS6908</name>
</gene>
<dbReference type="PANTHER" id="PTHR14605:SF1">
    <property type="entry name" value="TRANSMEMBRANE PROTEIN 231"/>
    <property type="match status" value="1"/>
</dbReference>
<keyword evidence="9" id="KW-0325">Glycoprotein</keyword>
<evidence type="ECO:0000256" key="5">
    <source>
        <dbReference type="ARBA" id="ARBA00022692"/>
    </source>
</evidence>
<proteinExistence type="inferred from homology"/>
<evidence type="ECO:0000256" key="7">
    <source>
        <dbReference type="ARBA" id="ARBA00023069"/>
    </source>
</evidence>
<protein>
    <recommendedName>
        <fullName evidence="3">Transmembrane protein 231</fullName>
    </recommendedName>
</protein>
<organism evidence="12 13">
    <name type="scientific">Owenia fusiformis</name>
    <name type="common">Polychaete worm</name>
    <dbReference type="NCBI Taxonomy" id="6347"/>
    <lineage>
        <taxon>Eukaryota</taxon>
        <taxon>Metazoa</taxon>
        <taxon>Spiralia</taxon>
        <taxon>Lophotrochozoa</taxon>
        <taxon>Annelida</taxon>
        <taxon>Polychaeta</taxon>
        <taxon>Sedentaria</taxon>
        <taxon>Canalipalpata</taxon>
        <taxon>Sabellida</taxon>
        <taxon>Oweniida</taxon>
        <taxon>Oweniidae</taxon>
        <taxon>Owenia</taxon>
    </lineage>
</organism>
<evidence type="ECO:0000256" key="8">
    <source>
        <dbReference type="ARBA" id="ARBA00023136"/>
    </source>
</evidence>
<evidence type="ECO:0000256" key="11">
    <source>
        <dbReference type="ARBA" id="ARBA00024803"/>
    </source>
</evidence>
<keyword evidence="13" id="KW-1185">Reference proteome</keyword>
<dbReference type="EMBL" id="CAIIXF020000003">
    <property type="protein sequence ID" value="CAH1780180.1"/>
    <property type="molecule type" value="Genomic_DNA"/>
</dbReference>
<keyword evidence="4" id="KW-1003">Cell membrane</keyword>
<comment type="similarity">
    <text evidence="2">Belongs to the TMEM231 family.</text>
</comment>
<evidence type="ECO:0000256" key="3">
    <source>
        <dbReference type="ARBA" id="ARBA00015087"/>
    </source>
</evidence>
<name>A0A8J1UTG3_OWEFU</name>
<dbReference type="AlphaFoldDB" id="A0A8J1UTG3"/>
<evidence type="ECO:0000256" key="10">
    <source>
        <dbReference type="ARBA" id="ARBA00023273"/>
    </source>
</evidence>
<evidence type="ECO:0000313" key="12">
    <source>
        <dbReference type="EMBL" id="CAH1780180.1"/>
    </source>
</evidence>
<reference evidence="12" key="1">
    <citation type="submission" date="2022-03" db="EMBL/GenBank/DDBJ databases">
        <authorList>
            <person name="Martin C."/>
        </authorList>
    </citation>
    <scope>NUCLEOTIDE SEQUENCE</scope>
</reference>
<sequence>MAVFQIFSQAEQRRYYAHVCSKASIFMIFVIALTFIPPFFIAYRSYGFWLRVDNYEEQPQVQFKHQLLVTMETSDSYITWSTFQNYNQLQQANLRIPVLQSREADNNGDGVRDELQLKLEMPLLDTEHIQAVQLILIFDYMLSKFSTMQMESMGYLRHESIFPGGQLKVIGDLLLVQRQPLAHRGLDTRFNTSIFDRNSLFLDAFDLSKVFTEYSSRNVTTLFQYNYPIWSKGRAAGSPFTLQATVRYPLTTVQYTPGLWQLFKWAWIQYFAILVVFIFVFNRIKAFVYQNQLVTTIVIPAFKEHKL</sequence>
<dbReference type="GO" id="GO:0035869">
    <property type="term" value="C:ciliary transition zone"/>
    <property type="evidence" value="ECO:0007669"/>
    <property type="project" value="TreeGrafter"/>
</dbReference>
<keyword evidence="10" id="KW-0966">Cell projection</keyword>
<comment type="subcellular location">
    <subcellularLocation>
        <location evidence="1">Cell projection</location>
        <location evidence="1">Cilium membrane</location>
        <topology evidence="1">Multi-pass membrane protein</topology>
    </subcellularLocation>
</comment>
<keyword evidence="7" id="KW-0969">Cilium</keyword>
<evidence type="ECO:0000256" key="6">
    <source>
        <dbReference type="ARBA" id="ARBA00022989"/>
    </source>
</evidence>
<evidence type="ECO:0000256" key="2">
    <source>
        <dbReference type="ARBA" id="ARBA00009082"/>
    </source>
</evidence>
<keyword evidence="6" id="KW-1133">Transmembrane helix</keyword>
<comment type="function">
    <text evidence="11">Transmembrane component of the tectonic-like complex, a complex localized at the transition zone of primary cilia and acting as a barrier that prevents diffusion of transmembrane proteins between the cilia and plasma membranes. Required for ciliogenesis and sonic hedgehog/SHH signaling.</text>
</comment>
<evidence type="ECO:0000313" key="13">
    <source>
        <dbReference type="Proteomes" id="UP000749559"/>
    </source>
</evidence>
<keyword evidence="8" id="KW-0472">Membrane</keyword>
<evidence type="ECO:0000256" key="4">
    <source>
        <dbReference type="ARBA" id="ARBA00022475"/>
    </source>
</evidence>
<evidence type="ECO:0000256" key="9">
    <source>
        <dbReference type="ARBA" id="ARBA00023180"/>
    </source>
</evidence>
<dbReference type="Pfam" id="PF10149">
    <property type="entry name" value="TM231"/>
    <property type="match status" value="1"/>
</dbReference>
<dbReference type="InterPro" id="IPR019306">
    <property type="entry name" value="TMEM231"/>
</dbReference>
<accession>A0A8J1UTG3</accession>
<dbReference type="PANTHER" id="PTHR14605">
    <property type="entry name" value="CHST5 PROTEIN"/>
    <property type="match status" value="1"/>
</dbReference>
<comment type="caution">
    <text evidence="12">The sequence shown here is derived from an EMBL/GenBank/DDBJ whole genome shotgun (WGS) entry which is preliminary data.</text>
</comment>
<dbReference type="GO" id="GO:0060271">
    <property type="term" value="P:cilium assembly"/>
    <property type="evidence" value="ECO:0007669"/>
    <property type="project" value="TreeGrafter"/>
</dbReference>
<dbReference type="GO" id="GO:0032880">
    <property type="term" value="P:regulation of protein localization"/>
    <property type="evidence" value="ECO:0007669"/>
    <property type="project" value="TreeGrafter"/>
</dbReference>